<proteinExistence type="predicted"/>
<evidence type="ECO:0000313" key="2">
    <source>
        <dbReference type="Proteomes" id="UP000654918"/>
    </source>
</evidence>
<dbReference type="AlphaFoldDB" id="A0A8H6KTE3"/>
<comment type="caution">
    <text evidence="1">The sequence shown here is derived from an EMBL/GenBank/DDBJ whole genome shotgun (WGS) entry which is preliminary data.</text>
</comment>
<evidence type="ECO:0000313" key="1">
    <source>
        <dbReference type="EMBL" id="KAF6837312.1"/>
    </source>
</evidence>
<keyword evidence="2" id="KW-1185">Reference proteome</keyword>
<name>A0A8H6KTE3_9PEZI</name>
<reference evidence="1" key="1">
    <citation type="journal article" date="2020" name="Phytopathology">
        <title>Genome Sequence Resources of Colletotrichum truncatum, C. plurivorum, C. musicola, and C. sojae: Four Species Pathogenic to Soybean (Glycine max).</title>
        <authorList>
            <person name="Rogerio F."/>
            <person name="Boufleur T.R."/>
            <person name="Ciampi-Guillardi M."/>
            <person name="Sukno S.A."/>
            <person name="Thon M.R."/>
            <person name="Massola Junior N.S."/>
            <person name="Baroncelli R."/>
        </authorList>
    </citation>
    <scope>NUCLEOTIDE SEQUENCE</scope>
    <source>
        <strain evidence="1">LFN00145</strain>
    </source>
</reference>
<accession>A0A8H6KTE3</accession>
<dbReference type="Proteomes" id="UP000654918">
    <property type="component" value="Unassembled WGS sequence"/>
</dbReference>
<protein>
    <submittedName>
        <fullName evidence="1">Small secreted protein</fullName>
    </submittedName>
</protein>
<gene>
    <name evidence="1" type="ORF">CPLU01_03176</name>
</gene>
<organism evidence="1 2">
    <name type="scientific">Colletotrichum plurivorum</name>
    <dbReference type="NCBI Taxonomy" id="2175906"/>
    <lineage>
        <taxon>Eukaryota</taxon>
        <taxon>Fungi</taxon>
        <taxon>Dikarya</taxon>
        <taxon>Ascomycota</taxon>
        <taxon>Pezizomycotina</taxon>
        <taxon>Sordariomycetes</taxon>
        <taxon>Hypocreomycetidae</taxon>
        <taxon>Glomerellales</taxon>
        <taxon>Glomerellaceae</taxon>
        <taxon>Colletotrichum</taxon>
        <taxon>Colletotrichum orchidearum species complex</taxon>
    </lineage>
</organism>
<sequence length="117" mass="13048">MEMFPKLKIIDPPAHLLRRFLLAAKRKANEYKSGDCSGALNYGHHSDLLGDVTMDDSSNSVYLTNTNVQSNWEFWDGKTRNGGSCGGVKLGLAPHMECNNLNDAYPGKRVRCVRFVD</sequence>
<dbReference type="EMBL" id="WIGO01000026">
    <property type="protein sequence ID" value="KAF6837312.1"/>
    <property type="molecule type" value="Genomic_DNA"/>
</dbReference>